<reference evidence="3" key="1">
    <citation type="submission" date="2021-01" db="EMBL/GenBank/DDBJ databases">
        <authorList>
            <consortium name="Genoscope - CEA"/>
            <person name="William W."/>
        </authorList>
    </citation>
    <scope>NUCLEOTIDE SEQUENCE</scope>
</reference>
<protein>
    <recommendedName>
        <fullName evidence="5">WD domain, G-beta repeat protein</fullName>
    </recommendedName>
</protein>
<dbReference type="GO" id="GO:0016226">
    <property type="term" value="P:iron-sulfur cluster assembly"/>
    <property type="evidence" value="ECO:0007669"/>
    <property type="project" value="TreeGrafter"/>
</dbReference>
<dbReference type="Proteomes" id="UP000692954">
    <property type="component" value="Unassembled WGS sequence"/>
</dbReference>
<evidence type="ECO:0000256" key="1">
    <source>
        <dbReference type="PROSITE-ProRule" id="PRU00221"/>
    </source>
</evidence>
<organism evidence="3 4">
    <name type="scientific">Paramecium sonneborni</name>
    <dbReference type="NCBI Taxonomy" id="65129"/>
    <lineage>
        <taxon>Eukaryota</taxon>
        <taxon>Sar</taxon>
        <taxon>Alveolata</taxon>
        <taxon>Ciliophora</taxon>
        <taxon>Intramacronucleata</taxon>
        <taxon>Oligohymenophorea</taxon>
        <taxon>Peniculida</taxon>
        <taxon>Parameciidae</taxon>
        <taxon>Paramecium</taxon>
    </lineage>
</organism>
<keyword evidence="2" id="KW-0175">Coiled coil</keyword>
<evidence type="ECO:0000256" key="2">
    <source>
        <dbReference type="SAM" id="Coils"/>
    </source>
</evidence>
<comment type="caution">
    <text evidence="3">The sequence shown here is derived from an EMBL/GenBank/DDBJ whole genome shotgun (WGS) entry which is preliminary data.</text>
</comment>
<dbReference type="GO" id="GO:0097361">
    <property type="term" value="C:cytosolic [4Fe-4S] assembly targeting complex"/>
    <property type="evidence" value="ECO:0007669"/>
    <property type="project" value="TreeGrafter"/>
</dbReference>
<evidence type="ECO:0000313" key="4">
    <source>
        <dbReference type="Proteomes" id="UP000692954"/>
    </source>
</evidence>
<feature type="coiled-coil region" evidence="2">
    <location>
        <begin position="999"/>
        <end position="1030"/>
    </location>
</feature>
<feature type="repeat" description="WD" evidence="1">
    <location>
        <begin position="1153"/>
        <end position="1194"/>
    </location>
</feature>
<dbReference type="PROSITE" id="PS50294">
    <property type="entry name" value="WD_REPEATS_REGION"/>
    <property type="match status" value="1"/>
</dbReference>
<accession>A0A8S1RD28</accession>
<dbReference type="InterPro" id="IPR001680">
    <property type="entry name" value="WD40_rpt"/>
</dbReference>
<name>A0A8S1RD28_9CILI</name>
<dbReference type="EMBL" id="CAJJDN010000154">
    <property type="protein sequence ID" value="CAD8124889.1"/>
    <property type="molecule type" value="Genomic_DNA"/>
</dbReference>
<dbReference type="OrthoDB" id="674604at2759"/>
<dbReference type="SMART" id="SM00320">
    <property type="entry name" value="WD40"/>
    <property type="match status" value="4"/>
</dbReference>
<keyword evidence="1" id="KW-0853">WD repeat</keyword>
<gene>
    <name evidence="3" type="ORF">PSON_ATCC_30995.1.T1540100</name>
</gene>
<dbReference type="PANTHER" id="PTHR19920:SF0">
    <property type="entry name" value="CYTOSOLIC IRON-SULFUR PROTEIN ASSEMBLY PROTEIN CIAO1-RELATED"/>
    <property type="match status" value="1"/>
</dbReference>
<keyword evidence="4" id="KW-1185">Reference proteome</keyword>
<dbReference type="Pfam" id="PF00400">
    <property type="entry name" value="WD40"/>
    <property type="match status" value="3"/>
</dbReference>
<proteinExistence type="predicted"/>
<dbReference type="PROSITE" id="PS50082">
    <property type="entry name" value="WD_REPEATS_2"/>
    <property type="match status" value="3"/>
</dbReference>
<sequence>MLCQPLQCSNIQTQFSCATNPNCVWFRGECQNFKFCADLIGASQSECIFQSVNCPASNGLFCREKNYLQPCQTYQFQSSCTDALGNNGFCLWQNGSCQVLSKCQQLLQQKDCLNFQKQCYWSNNICQPLSCSIFTNPQNCQYYYSSINSYTPISCYWNSYQSLCAQTTDFMTQLNSATCSANTRQTARWSNTLSICLKCGAPPLPNPYKCACSFLISQINCMQSQECIWNTQTNQCEQQSCINLKQSLCIQNSQCMWVGFCAAFKSQECAAQSLRCPYFNSEKGQCEAISSYINCGYVDNQNQCDQYYSINFRCEWNYQQNKCQIYISCQQYYNPYICNTQPQCYWYNYGCQIKTCQNYNTLESCTFVFNPNIWNYIQSCSWLNGACVAANNLFSEQTCFINTDQTARWSSNNQDGYCIPCSISLSQLVVPKNKCLCSQILTEYECNQANCYWDQGYCSEEFCPESQVQCAQNPKCYWIYQRENYTYGYCRQIPVIKIQEFCTTLRGNNSLECLSQTIQCPVSLDGVCQSKEHLQTCQSMKSLQLCSNGIGQEGYCKYENQSCQVLSSCKQLKSFTECNIFNKACYWDMSTGLCEQMTCESQSQATCTYVFQSINQANIQQCYWNGRSCSSELYVISSYSFQTCFQNTGGTYHWSNSKSNYGSCVSCSLNRIKPKHTCSCTVLNEKECTLAKPVCKFNQNKQCVKSACQEIFNSVTCSEQIECMWQSNQCVDFTSCTDLYGSSSLDCIAQSLQCQVVSNHICKSVQSLNTCSQYSMEFCKIDIIGSDGLCYWNSTNKVCQVISSCDKVTNQSICQYLNRTCQWSYFFQSCVPFQCQDYPYEELCTNVIVNLQDPQIMLCVWKNQKCIPYEDTYYRFDDSICYANSDHTYRWVKEDKYGVRCQQCLSTFLTNNNFQYQYFLSQQMSSINILCPFHQKVVSFMNIDFKVKLGDRIACDDCGLIRPISIVSGLEFYNLMITNQNSEIDRLLDQEVKTLQRLKTILYKKTEELLQNIKQLEKEIDQEISLLIQEFSKLKLEQHQIGSTTLTQLQQIALQISLFKNQEKDLFDQIVVEKLKQYQATFFNQYDTALQHIQIYKNSIQQLITYKQCFEHPQKICFDLQIVSKHNLIITHCENLLRSYQFQDGKLNLFQEENTHRSYIETICLSNSQKFLFTGGVDKIIRIWQISDQGILKLDQELKCHKDCIKSIVINSQDKQLFSTGYDKNIIIWNKYNDSWCQTQILNEHTKEVIQLSLNQSDNLLISVSWDRSINIYKSISGLWQIMQKIENPHNNKIYSVCFINDGLFITGSRELIIWEKNSSSEQFIQQRTIISELECIDRIKYLPSLKLMTSQSSNALDIWRFKEHNEPYQIQSLKGLYQGSTLTNDGQYLIGYNVENKKFVICQRNF</sequence>
<feature type="repeat" description="WD" evidence="1">
    <location>
        <begin position="1242"/>
        <end position="1274"/>
    </location>
</feature>
<feature type="repeat" description="WD" evidence="1">
    <location>
        <begin position="1198"/>
        <end position="1230"/>
    </location>
</feature>
<evidence type="ECO:0008006" key="5">
    <source>
        <dbReference type="Google" id="ProtNLM"/>
    </source>
</evidence>
<dbReference type="PANTHER" id="PTHR19920">
    <property type="entry name" value="WD40 PROTEIN CIAO1"/>
    <property type="match status" value="1"/>
</dbReference>
<evidence type="ECO:0000313" key="3">
    <source>
        <dbReference type="EMBL" id="CAD8124889.1"/>
    </source>
</evidence>